<accession>K3X2Y8</accession>
<dbReference type="Proteomes" id="UP000019132">
    <property type="component" value="Unassembled WGS sequence"/>
</dbReference>
<dbReference type="EMBL" id="GL376611">
    <property type="status" value="NOT_ANNOTATED_CDS"/>
    <property type="molecule type" value="Genomic_DNA"/>
</dbReference>
<evidence type="ECO:0000313" key="2">
    <source>
        <dbReference type="Proteomes" id="UP000019132"/>
    </source>
</evidence>
<dbReference type="SUPFAM" id="SSF54001">
    <property type="entry name" value="Cysteine proteinases"/>
    <property type="match status" value="1"/>
</dbReference>
<dbReference type="VEuPathDB" id="FungiDB:PYU1_G011561"/>
<proteinExistence type="predicted"/>
<organism evidence="1 2">
    <name type="scientific">Globisporangium ultimum (strain ATCC 200006 / CBS 805.95 / DAOM BR144)</name>
    <name type="common">Pythium ultimum</name>
    <dbReference type="NCBI Taxonomy" id="431595"/>
    <lineage>
        <taxon>Eukaryota</taxon>
        <taxon>Sar</taxon>
        <taxon>Stramenopiles</taxon>
        <taxon>Oomycota</taxon>
        <taxon>Peronosporomycetes</taxon>
        <taxon>Pythiales</taxon>
        <taxon>Pythiaceae</taxon>
        <taxon>Globisporangium</taxon>
    </lineage>
</organism>
<dbReference type="InParanoid" id="K3X2Y8"/>
<dbReference type="HOGENOM" id="CLU_093663_0_0_1"/>
<keyword evidence="2" id="KW-1185">Reference proteome</keyword>
<evidence type="ECO:0000313" key="1">
    <source>
        <dbReference type="EnsemblProtists" id="PYU1_T011587"/>
    </source>
</evidence>
<protein>
    <submittedName>
        <fullName evidence="1">Uncharacterized protein</fullName>
    </submittedName>
</protein>
<reference evidence="1" key="3">
    <citation type="submission" date="2015-02" db="UniProtKB">
        <authorList>
            <consortium name="EnsemblProtists"/>
        </authorList>
    </citation>
    <scope>IDENTIFICATION</scope>
    <source>
        <strain evidence="1">DAOM BR144</strain>
    </source>
</reference>
<dbReference type="Gene3D" id="3.90.1720.10">
    <property type="entry name" value="endopeptidase domain like (from Nostoc punctiforme)"/>
    <property type="match status" value="1"/>
</dbReference>
<dbReference type="InterPro" id="IPR038765">
    <property type="entry name" value="Papain-like_cys_pep_sf"/>
</dbReference>
<reference evidence="2" key="1">
    <citation type="journal article" date="2010" name="Genome Biol.">
        <title>Genome sequence of the necrotrophic plant pathogen Pythium ultimum reveals original pathogenicity mechanisms and effector repertoire.</title>
        <authorList>
            <person name="Levesque C.A."/>
            <person name="Brouwer H."/>
            <person name="Cano L."/>
            <person name="Hamilton J.P."/>
            <person name="Holt C."/>
            <person name="Huitema E."/>
            <person name="Raffaele S."/>
            <person name="Robideau G.P."/>
            <person name="Thines M."/>
            <person name="Win J."/>
            <person name="Zerillo M.M."/>
            <person name="Beakes G.W."/>
            <person name="Boore J.L."/>
            <person name="Busam D."/>
            <person name="Dumas B."/>
            <person name="Ferriera S."/>
            <person name="Fuerstenberg S.I."/>
            <person name="Gachon C.M."/>
            <person name="Gaulin E."/>
            <person name="Govers F."/>
            <person name="Grenville-Briggs L."/>
            <person name="Horner N."/>
            <person name="Hostetler J."/>
            <person name="Jiang R.H."/>
            <person name="Johnson J."/>
            <person name="Krajaejun T."/>
            <person name="Lin H."/>
            <person name="Meijer H.J."/>
            <person name="Moore B."/>
            <person name="Morris P."/>
            <person name="Phuntmart V."/>
            <person name="Puiu D."/>
            <person name="Shetty J."/>
            <person name="Stajich J.E."/>
            <person name="Tripathy S."/>
            <person name="Wawra S."/>
            <person name="van West P."/>
            <person name="Whitty B.R."/>
            <person name="Coutinho P.M."/>
            <person name="Henrissat B."/>
            <person name="Martin F."/>
            <person name="Thomas P.D."/>
            <person name="Tyler B.M."/>
            <person name="De Vries R.P."/>
            <person name="Kamoun S."/>
            <person name="Yandell M."/>
            <person name="Tisserat N."/>
            <person name="Buell C.R."/>
        </authorList>
    </citation>
    <scope>NUCLEOTIDE SEQUENCE</scope>
    <source>
        <strain evidence="2">DAOM:BR144</strain>
    </source>
</reference>
<dbReference type="OMA" id="NKVQCRP"/>
<dbReference type="EnsemblProtists" id="PYU1_T011587">
    <property type="protein sequence ID" value="PYU1_T011587"/>
    <property type="gene ID" value="PYU1_G011561"/>
</dbReference>
<dbReference type="AlphaFoldDB" id="K3X2Y8"/>
<sequence length="255" mass="28578">MRERSLAGKALVLLPFAGLAAWSGNAALIRMRHERRGTGPDQLEFVVGSMDDTIMETLETGDVVFFSRKLPALQPLAALYTWLVRERYNPRFDHCGWIYVDKLGRKFVVEETLSKVQCRPFSARVLTSESNEIAVLPLKVERTKEFQDAAFRFVAENVNRPNRISVRHFVAALIDPQGQNDLLEKPDDVPLFPAAAFVAEAYDALGLVDKRKLTADAAPVSAASVTPRHLVSKNKIQFRPEAKAKFGSIIPIRLY</sequence>
<reference evidence="2" key="2">
    <citation type="submission" date="2010-04" db="EMBL/GenBank/DDBJ databases">
        <authorList>
            <person name="Buell R."/>
            <person name="Hamilton J."/>
            <person name="Hostetler J."/>
        </authorList>
    </citation>
    <scope>NUCLEOTIDE SEQUENCE [LARGE SCALE GENOMIC DNA]</scope>
    <source>
        <strain evidence="2">DAOM:BR144</strain>
    </source>
</reference>
<dbReference type="eggNOG" id="ENOG502S0RR">
    <property type="taxonomic scope" value="Eukaryota"/>
</dbReference>
<name>K3X2Y8_GLOUD</name>